<dbReference type="Proteomes" id="UP001279734">
    <property type="component" value="Unassembled WGS sequence"/>
</dbReference>
<keyword evidence="1" id="KW-0963">Cytoplasm</keyword>
<dbReference type="PANTHER" id="PTHR20882">
    <property type="entry name" value="CYTOPLASMIC TRNA 2-THIOLATION PROTEIN 2"/>
    <property type="match status" value="1"/>
</dbReference>
<dbReference type="GO" id="GO:0002143">
    <property type="term" value="P:tRNA wobble position uridine thiolation"/>
    <property type="evidence" value="ECO:0007669"/>
    <property type="project" value="TreeGrafter"/>
</dbReference>
<sequence>MACSSSTCQSGCYKNDGGFLGQKKNEDSNGLSAPHSDFGRQIICAKCKVNEAVTGGAGGGEDSQFCAECFRYSLYGKFRFAVTSNSMISPSDKVLVAFSGGPSSRVALQFVHEMQQKAQKNLDASRNKALPVFGVGVAFVDESLAHPIPSDEMKNAIEHIKAIVSDLAPPTMELLVTPIEGIYSDSGHGKDTLKELLDAVSDDTGKEDLLLHIRMLSLQKIAIRNGYNKLVLGSCTSRIARHVLSATVKGKGYSLPADTQYIDARWEIPVLLPLCDCLAQELTTLCQIDGLSPYDWAEIIFDRAD</sequence>
<evidence type="ECO:0000313" key="3">
    <source>
        <dbReference type="EMBL" id="GMH28355.1"/>
    </source>
</evidence>
<keyword evidence="2" id="KW-0819">tRNA processing</keyword>
<keyword evidence="4" id="KW-1185">Reference proteome</keyword>
<dbReference type="EMBL" id="BSYO01000034">
    <property type="protein sequence ID" value="GMH28355.1"/>
    <property type="molecule type" value="Genomic_DNA"/>
</dbReference>
<dbReference type="GO" id="GO:0000049">
    <property type="term" value="F:tRNA binding"/>
    <property type="evidence" value="ECO:0007669"/>
    <property type="project" value="InterPro"/>
</dbReference>
<organism evidence="3 4">
    <name type="scientific">Nepenthes gracilis</name>
    <name type="common">Slender pitcher plant</name>
    <dbReference type="NCBI Taxonomy" id="150966"/>
    <lineage>
        <taxon>Eukaryota</taxon>
        <taxon>Viridiplantae</taxon>
        <taxon>Streptophyta</taxon>
        <taxon>Embryophyta</taxon>
        <taxon>Tracheophyta</taxon>
        <taxon>Spermatophyta</taxon>
        <taxon>Magnoliopsida</taxon>
        <taxon>eudicotyledons</taxon>
        <taxon>Gunneridae</taxon>
        <taxon>Pentapetalae</taxon>
        <taxon>Caryophyllales</taxon>
        <taxon>Nepenthaceae</taxon>
        <taxon>Nepenthes</taxon>
    </lineage>
</organism>
<proteinExistence type="predicted"/>
<dbReference type="PANTHER" id="PTHR20882:SF14">
    <property type="entry name" value="CYTOPLASMIC TRNA 2-THIOLATION PROTEIN 2"/>
    <property type="match status" value="1"/>
</dbReference>
<dbReference type="Gene3D" id="3.40.50.620">
    <property type="entry name" value="HUPs"/>
    <property type="match status" value="1"/>
</dbReference>
<gene>
    <name evidence="3" type="ORF">Nepgr_030198</name>
</gene>
<evidence type="ECO:0000256" key="2">
    <source>
        <dbReference type="ARBA" id="ARBA00022694"/>
    </source>
</evidence>
<name>A0AAD3TE45_NEPGR</name>
<reference evidence="3" key="1">
    <citation type="submission" date="2023-05" db="EMBL/GenBank/DDBJ databases">
        <title>Nepenthes gracilis genome sequencing.</title>
        <authorList>
            <person name="Fukushima K."/>
        </authorList>
    </citation>
    <scope>NUCLEOTIDE SEQUENCE</scope>
    <source>
        <strain evidence="3">SING2019-196</strain>
    </source>
</reference>
<dbReference type="SUPFAM" id="SSF52402">
    <property type="entry name" value="Adenine nucleotide alpha hydrolases-like"/>
    <property type="match status" value="1"/>
</dbReference>
<dbReference type="AlphaFoldDB" id="A0AAD3TE45"/>
<accession>A0AAD3TE45</accession>
<dbReference type="GO" id="GO:0005829">
    <property type="term" value="C:cytosol"/>
    <property type="evidence" value="ECO:0007669"/>
    <property type="project" value="TreeGrafter"/>
</dbReference>
<dbReference type="GO" id="GO:0016783">
    <property type="term" value="F:sulfurtransferase activity"/>
    <property type="evidence" value="ECO:0007669"/>
    <property type="project" value="TreeGrafter"/>
</dbReference>
<evidence type="ECO:0000256" key="1">
    <source>
        <dbReference type="ARBA" id="ARBA00022490"/>
    </source>
</evidence>
<dbReference type="InterPro" id="IPR019407">
    <property type="entry name" value="CTU2"/>
</dbReference>
<protein>
    <recommendedName>
        <fullName evidence="5">Cytoplasmic tRNA 2-thiolation protein 2</fullName>
    </recommendedName>
</protein>
<comment type="caution">
    <text evidence="3">The sequence shown here is derived from an EMBL/GenBank/DDBJ whole genome shotgun (WGS) entry which is preliminary data.</text>
</comment>
<evidence type="ECO:0000313" key="4">
    <source>
        <dbReference type="Proteomes" id="UP001279734"/>
    </source>
</evidence>
<evidence type="ECO:0008006" key="5">
    <source>
        <dbReference type="Google" id="ProtNLM"/>
    </source>
</evidence>
<dbReference type="InterPro" id="IPR014729">
    <property type="entry name" value="Rossmann-like_a/b/a_fold"/>
</dbReference>